<comment type="similarity">
    <text evidence="1">Belongs to the cytochrome P450 family.</text>
</comment>
<keyword evidence="3" id="KW-1185">Reference proteome</keyword>
<organism evidence="2 3">
    <name type="scientific">Pseudomonas fontis</name>
    <dbReference type="NCBI Taxonomy" id="2942633"/>
    <lineage>
        <taxon>Bacteria</taxon>
        <taxon>Pseudomonadati</taxon>
        <taxon>Pseudomonadota</taxon>
        <taxon>Gammaproteobacteria</taxon>
        <taxon>Pseudomonadales</taxon>
        <taxon>Pseudomonadaceae</taxon>
        <taxon>Pseudomonas</taxon>
    </lineage>
</organism>
<evidence type="ECO:0000313" key="3">
    <source>
        <dbReference type="Proteomes" id="UP001148203"/>
    </source>
</evidence>
<dbReference type="EMBL" id="JAMDGY010000076">
    <property type="protein sequence ID" value="MDD0993031.1"/>
    <property type="molecule type" value="Genomic_DNA"/>
</dbReference>
<reference evidence="2 3" key="1">
    <citation type="submission" date="2022-05" db="EMBL/GenBank/DDBJ databases">
        <title>Novel Pseudomonas spp. Isolated from a Rainbow Trout Aquaculture Facility.</title>
        <authorList>
            <person name="Testerman T."/>
            <person name="Graf J."/>
        </authorList>
    </citation>
    <scope>NUCLEOTIDE SEQUENCE [LARGE SCALE GENOMIC DNA]</scope>
    <source>
        <strain evidence="2 3">ID681</strain>
    </source>
</reference>
<dbReference type="InterPro" id="IPR001128">
    <property type="entry name" value="Cyt_P450"/>
</dbReference>
<dbReference type="PANTHER" id="PTHR24305">
    <property type="entry name" value="CYTOCHROME P450"/>
    <property type="match status" value="1"/>
</dbReference>
<sequence>MEALKNRPLESTRADGLSIVAASLLQRRTYRLLGGLAAPFGLLRRWQNSRALRRRADVYHYIAGRALRGDGHYQPFLRLPTFAGDYCVLLGVEAIRGLMQHPRMGQGELVGDGRQFLVIADALGRMRMSKERQDAKQKRNIIAHLVSGPERFIQTMRQLSEQLATRWWQGERHFAINDALGAFTVEVYLRSVMNMQGSLEGVSQMLEEQVDLLGKAFAYHKPANFNARFDQLKRQLVARIGNDPGLLNTTDYTERLNAYIDQHYQSIQDEAFATGLNGAVLAGYIAPFPSFVALVYELGQHAGYRQALHDELRSQGEDYSAYIRRDDTLLHACVHEVLRLHPAQPFLFRAASCDLMINGHFVKRGTELVADVYHLLRLTEFWGADAEQFRPERFMEKPERYRQPFLTYSSGPNNCTGQMFSRYSLKVLLAELVRAGDWEVSNGLMEHQFHFALAMKQPVQIALQERRHA</sequence>
<name>A0ABT5NXU8_9PSED</name>
<comment type="caution">
    <text evidence="2">The sequence shown here is derived from an EMBL/GenBank/DDBJ whole genome shotgun (WGS) entry which is preliminary data.</text>
</comment>
<dbReference type="PANTHER" id="PTHR24305:SF166">
    <property type="entry name" value="CYTOCHROME P450 12A4, MITOCHONDRIAL-RELATED"/>
    <property type="match status" value="1"/>
</dbReference>
<accession>A0ABT5NXU8</accession>
<proteinExistence type="inferred from homology"/>
<dbReference type="CDD" id="cd00302">
    <property type="entry name" value="cytochrome_P450"/>
    <property type="match status" value="1"/>
</dbReference>
<dbReference type="InterPro" id="IPR036396">
    <property type="entry name" value="Cyt_P450_sf"/>
</dbReference>
<protein>
    <submittedName>
        <fullName evidence="2">Cytochrome P450</fullName>
    </submittedName>
</protein>
<dbReference type="Pfam" id="PF00067">
    <property type="entry name" value="p450"/>
    <property type="match status" value="1"/>
</dbReference>
<evidence type="ECO:0000256" key="1">
    <source>
        <dbReference type="ARBA" id="ARBA00010617"/>
    </source>
</evidence>
<gene>
    <name evidence="2" type="ORF">M5G11_21095</name>
</gene>
<evidence type="ECO:0000313" key="2">
    <source>
        <dbReference type="EMBL" id="MDD0993031.1"/>
    </source>
</evidence>
<dbReference type="PRINTS" id="PR00463">
    <property type="entry name" value="EP450I"/>
</dbReference>
<dbReference type="RefSeq" id="WP_273908859.1">
    <property type="nucleotide sequence ID" value="NZ_JAMDGX010000002.1"/>
</dbReference>
<dbReference type="InterPro" id="IPR050121">
    <property type="entry name" value="Cytochrome_P450_monoxygenase"/>
</dbReference>
<dbReference type="SUPFAM" id="SSF48264">
    <property type="entry name" value="Cytochrome P450"/>
    <property type="match status" value="1"/>
</dbReference>
<dbReference type="Gene3D" id="1.10.630.10">
    <property type="entry name" value="Cytochrome P450"/>
    <property type="match status" value="1"/>
</dbReference>
<dbReference type="InterPro" id="IPR002401">
    <property type="entry name" value="Cyt_P450_E_grp-I"/>
</dbReference>
<dbReference type="Proteomes" id="UP001148203">
    <property type="component" value="Unassembled WGS sequence"/>
</dbReference>